<comment type="caution">
    <text evidence="1">The sequence shown here is derived from an EMBL/GenBank/DDBJ whole genome shotgun (WGS) entry which is preliminary data.</text>
</comment>
<organism evidence="1">
    <name type="scientific">Niallia circulans</name>
    <name type="common">Bacillus circulans</name>
    <dbReference type="NCBI Taxonomy" id="1397"/>
    <lineage>
        <taxon>Bacteria</taxon>
        <taxon>Bacillati</taxon>
        <taxon>Bacillota</taxon>
        <taxon>Bacilli</taxon>
        <taxon>Bacillales</taxon>
        <taxon>Bacillaceae</taxon>
        <taxon>Niallia</taxon>
    </lineage>
</organism>
<gene>
    <name evidence="1" type="ORF">KD144_19120</name>
</gene>
<dbReference type="AlphaFoldDB" id="A0A941GEW8"/>
<accession>A0A941GEW8</accession>
<dbReference type="RefSeq" id="WP_212120883.1">
    <property type="nucleotide sequence ID" value="NZ_JAGTPX020000010.1"/>
</dbReference>
<dbReference type="EMBL" id="JAGTPX010000024">
    <property type="protein sequence ID" value="MBR8671651.1"/>
    <property type="molecule type" value="Genomic_DNA"/>
</dbReference>
<reference evidence="1" key="1">
    <citation type="submission" date="2021-04" db="EMBL/GenBank/DDBJ databases">
        <title>Genomic analysis of electroactive and textile dye degrading Bacillus circulans strain: DC10 isolated from constructed wetland-microbial fuel cells treating textile dye wastewaters.</title>
        <authorList>
            <person name="Patel D.U."/>
            <person name="Desai C.R."/>
        </authorList>
    </citation>
    <scope>NUCLEOTIDE SEQUENCE</scope>
    <source>
        <strain evidence="1">DC10</strain>
    </source>
</reference>
<evidence type="ECO:0000313" key="1">
    <source>
        <dbReference type="EMBL" id="MBR8671651.1"/>
    </source>
</evidence>
<proteinExistence type="predicted"/>
<name>A0A941GEW8_NIACI</name>
<protein>
    <submittedName>
        <fullName evidence="1">Uncharacterized protein</fullName>
    </submittedName>
</protein>
<sequence>MATKSLLICPSNIMTYYYDDIKNEERAKKIVQAERARKSRIISLVAEEVAKGEYVLIEKFEYYSALMKAQPNVRIPCLVYPGTSDEERLIHILKISIPLEKGTSWLFKNEHVMKLKQDHDLSDREIARKANCNTAVINRYILDTRIPQNIREKALQMEAKTVLEKVASSTVIPEEVKMILYEKAIIKKGSDYRLTGKKFDYMKEFCSACALPDTLLKNKFDLETLINKLLSNNFEIKEHMISLLKSF</sequence>